<evidence type="ECO:0000313" key="2">
    <source>
        <dbReference type="EMBL" id="KKN10933.1"/>
    </source>
</evidence>
<reference evidence="2" key="1">
    <citation type="journal article" date="2015" name="Nature">
        <title>Complex archaea that bridge the gap between prokaryotes and eukaryotes.</title>
        <authorList>
            <person name="Spang A."/>
            <person name="Saw J.H."/>
            <person name="Jorgensen S.L."/>
            <person name="Zaremba-Niedzwiedzka K."/>
            <person name="Martijn J."/>
            <person name="Lind A.E."/>
            <person name="van Eijk R."/>
            <person name="Schleper C."/>
            <person name="Guy L."/>
            <person name="Ettema T.J."/>
        </authorList>
    </citation>
    <scope>NUCLEOTIDE SEQUENCE</scope>
</reference>
<organism evidence="2">
    <name type="scientific">marine sediment metagenome</name>
    <dbReference type="NCBI Taxonomy" id="412755"/>
    <lineage>
        <taxon>unclassified sequences</taxon>
        <taxon>metagenomes</taxon>
        <taxon>ecological metagenomes</taxon>
    </lineage>
</organism>
<keyword evidence="1" id="KW-1133">Transmembrane helix</keyword>
<accession>A0A0F9R0D8</accession>
<keyword evidence="1" id="KW-0472">Membrane</keyword>
<gene>
    <name evidence="2" type="ORF">LCGC14_1031620</name>
</gene>
<dbReference type="AlphaFoldDB" id="A0A0F9R0D8"/>
<feature type="transmembrane region" description="Helical" evidence="1">
    <location>
        <begin position="7"/>
        <end position="29"/>
    </location>
</feature>
<keyword evidence="1" id="KW-0812">Transmembrane</keyword>
<comment type="caution">
    <text evidence="2">The sequence shown here is derived from an EMBL/GenBank/DDBJ whole genome shotgun (WGS) entry which is preliminary data.</text>
</comment>
<evidence type="ECO:0000256" key="1">
    <source>
        <dbReference type="SAM" id="Phobius"/>
    </source>
</evidence>
<proteinExistence type="predicted"/>
<protein>
    <submittedName>
        <fullName evidence="2">Uncharacterized protein</fullName>
    </submittedName>
</protein>
<name>A0A0F9R0D8_9ZZZZ</name>
<dbReference type="EMBL" id="LAZR01004191">
    <property type="protein sequence ID" value="KKN10933.1"/>
    <property type="molecule type" value="Genomic_DNA"/>
</dbReference>
<sequence length="33" mass="3878">MWKRARLHVLGFVLGVLFVIALIELSKLIEWLL</sequence>